<dbReference type="Proteomes" id="UP001258315">
    <property type="component" value="Unassembled WGS sequence"/>
</dbReference>
<dbReference type="InterPro" id="IPR050744">
    <property type="entry name" value="AI-2_Isomerase_LsrG"/>
</dbReference>
<dbReference type="PANTHER" id="PTHR33336">
    <property type="entry name" value="QUINOL MONOOXYGENASE YGIN-RELATED"/>
    <property type="match status" value="1"/>
</dbReference>
<evidence type="ECO:0000259" key="1">
    <source>
        <dbReference type="PROSITE" id="PS51725"/>
    </source>
</evidence>
<feature type="domain" description="ABM" evidence="1">
    <location>
        <begin position="32"/>
        <end position="121"/>
    </location>
</feature>
<name>A0ABU3GY78_9SPHI</name>
<dbReference type="PANTHER" id="PTHR33336:SF15">
    <property type="entry name" value="ABM DOMAIN-CONTAINING PROTEIN"/>
    <property type="match status" value="1"/>
</dbReference>
<dbReference type="InterPro" id="IPR011008">
    <property type="entry name" value="Dimeric_a/b-barrel"/>
</dbReference>
<proteinExistence type="predicted"/>
<dbReference type="SUPFAM" id="SSF54909">
    <property type="entry name" value="Dimeric alpha+beta barrel"/>
    <property type="match status" value="1"/>
</dbReference>
<dbReference type="Gene3D" id="3.30.70.100">
    <property type="match status" value="1"/>
</dbReference>
<dbReference type="EMBL" id="JAVLVU010000001">
    <property type="protein sequence ID" value="MDT3404734.1"/>
    <property type="molecule type" value="Genomic_DNA"/>
</dbReference>
<accession>A0ABU3GY78</accession>
<keyword evidence="3" id="KW-1185">Reference proteome</keyword>
<protein>
    <submittedName>
        <fullName evidence="2">Quinol monooxygenase YgiN</fullName>
    </submittedName>
</protein>
<gene>
    <name evidence="2" type="ORF">QE417_003806</name>
</gene>
<keyword evidence="2" id="KW-0560">Oxidoreductase</keyword>
<dbReference type="RefSeq" id="WP_311952353.1">
    <property type="nucleotide sequence ID" value="NZ_JAVLVU010000001.1"/>
</dbReference>
<keyword evidence="2" id="KW-0503">Monooxygenase</keyword>
<organism evidence="2 3">
    <name type="scientific">Mucilaginibacter terrae</name>
    <dbReference type="NCBI Taxonomy" id="1955052"/>
    <lineage>
        <taxon>Bacteria</taxon>
        <taxon>Pseudomonadati</taxon>
        <taxon>Bacteroidota</taxon>
        <taxon>Sphingobacteriia</taxon>
        <taxon>Sphingobacteriales</taxon>
        <taxon>Sphingobacteriaceae</taxon>
        <taxon>Mucilaginibacter</taxon>
    </lineage>
</organism>
<evidence type="ECO:0000313" key="2">
    <source>
        <dbReference type="EMBL" id="MDT3404734.1"/>
    </source>
</evidence>
<comment type="caution">
    <text evidence="2">The sequence shown here is derived from an EMBL/GenBank/DDBJ whole genome shotgun (WGS) entry which is preliminary data.</text>
</comment>
<dbReference type="Pfam" id="PF03992">
    <property type="entry name" value="ABM"/>
    <property type="match status" value="1"/>
</dbReference>
<dbReference type="InterPro" id="IPR007138">
    <property type="entry name" value="ABM_dom"/>
</dbReference>
<sequence>MLSTTLKFIRVTPEHFNTPGGYTGIILPIMGTKVVALLHCNADAEEAFEMELKKLVETSLLDEGCIKYELYQYQHETCHYIIIEEWQSEQALAKHREAPHYKHFGRVAPVLLAAQPQIKVLERLV</sequence>
<dbReference type="GO" id="GO:0004497">
    <property type="term" value="F:monooxygenase activity"/>
    <property type="evidence" value="ECO:0007669"/>
    <property type="project" value="UniProtKB-KW"/>
</dbReference>
<dbReference type="PROSITE" id="PS51725">
    <property type="entry name" value="ABM"/>
    <property type="match status" value="1"/>
</dbReference>
<evidence type="ECO:0000313" key="3">
    <source>
        <dbReference type="Proteomes" id="UP001258315"/>
    </source>
</evidence>
<reference evidence="3" key="1">
    <citation type="submission" date="2023-07" db="EMBL/GenBank/DDBJ databases">
        <title>Functional and genomic diversity of the sorghum phyllosphere microbiome.</title>
        <authorList>
            <person name="Shade A."/>
        </authorList>
    </citation>
    <scope>NUCLEOTIDE SEQUENCE [LARGE SCALE GENOMIC DNA]</scope>
    <source>
        <strain evidence="3">SORGH_AS_0422</strain>
    </source>
</reference>